<dbReference type="GO" id="GO:0006083">
    <property type="term" value="P:acetate metabolic process"/>
    <property type="evidence" value="ECO:0007669"/>
    <property type="project" value="InterPro"/>
</dbReference>
<evidence type="ECO:0000259" key="3">
    <source>
        <dbReference type="Pfam" id="PF02550"/>
    </source>
</evidence>
<evidence type="ECO:0000256" key="2">
    <source>
        <dbReference type="ARBA" id="ARBA00022679"/>
    </source>
</evidence>
<dbReference type="AlphaFoldDB" id="A0A0B7HFA1"/>
<dbReference type="Proteomes" id="UP000038055">
    <property type="component" value="Unassembled WGS sequence"/>
</dbReference>
<evidence type="ECO:0000259" key="4">
    <source>
        <dbReference type="Pfam" id="PF13336"/>
    </source>
</evidence>
<feature type="domain" description="Acetyl-CoA hydrolase/transferase N-terminal" evidence="3">
    <location>
        <begin position="6"/>
        <end position="174"/>
    </location>
</feature>
<dbReference type="GO" id="GO:0008775">
    <property type="term" value="F:acetate CoA-transferase activity"/>
    <property type="evidence" value="ECO:0007669"/>
    <property type="project" value="InterPro"/>
</dbReference>
<evidence type="ECO:0000313" key="5">
    <source>
        <dbReference type="EMBL" id="CEN37319.1"/>
    </source>
</evidence>
<dbReference type="eggNOG" id="COG0427">
    <property type="taxonomic scope" value="Bacteria"/>
</dbReference>
<evidence type="ECO:0000256" key="1">
    <source>
        <dbReference type="ARBA" id="ARBA00009632"/>
    </source>
</evidence>
<keyword evidence="6" id="KW-1185">Reference proteome</keyword>
<dbReference type="InterPro" id="IPR026888">
    <property type="entry name" value="AcetylCoA_hyd_C"/>
</dbReference>
<dbReference type="RefSeq" id="WP_041993063.1">
    <property type="nucleotide sequence ID" value="NZ_BOQH01000001.1"/>
</dbReference>
<dbReference type="EMBL" id="CDOD01000034">
    <property type="protein sequence ID" value="CEN37319.1"/>
    <property type="molecule type" value="Genomic_DNA"/>
</dbReference>
<feature type="domain" description="Acetyl-CoA hydrolase/transferase C-terminal" evidence="4">
    <location>
        <begin position="265"/>
        <end position="416"/>
    </location>
</feature>
<dbReference type="InterPro" id="IPR046433">
    <property type="entry name" value="ActCoA_hydro"/>
</dbReference>
<dbReference type="InterPro" id="IPR038460">
    <property type="entry name" value="AcetylCoA_hyd_C_sf"/>
</dbReference>
<comment type="similarity">
    <text evidence="1">Belongs to the acetyl-CoA hydrolase/transferase family.</text>
</comment>
<dbReference type="Pfam" id="PF13336">
    <property type="entry name" value="AcetylCoA_hyd_C"/>
    <property type="match status" value="1"/>
</dbReference>
<dbReference type="PANTHER" id="PTHR21432">
    <property type="entry name" value="ACETYL-COA HYDROLASE-RELATED"/>
    <property type="match status" value="1"/>
</dbReference>
<dbReference type="InterPro" id="IPR003702">
    <property type="entry name" value="ActCoA_hydro_N"/>
</dbReference>
<organism evidence="5 6">
    <name type="scientific">Capnocytophaga cynodegmi</name>
    <dbReference type="NCBI Taxonomy" id="28189"/>
    <lineage>
        <taxon>Bacteria</taxon>
        <taxon>Pseudomonadati</taxon>
        <taxon>Bacteroidota</taxon>
        <taxon>Flavobacteriia</taxon>
        <taxon>Flavobacteriales</taxon>
        <taxon>Flavobacteriaceae</taxon>
        <taxon>Capnocytophaga</taxon>
    </lineage>
</organism>
<dbReference type="Gene3D" id="3.40.1080.10">
    <property type="entry name" value="Glutaconate Coenzyme A-transferase"/>
    <property type="match status" value="1"/>
</dbReference>
<dbReference type="Pfam" id="PF02550">
    <property type="entry name" value="AcetylCoA_hydro"/>
    <property type="match status" value="1"/>
</dbReference>
<proteinExistence type="inferred from homology"/>
<dbReference type="PANTHER" id="PTHR21432:SF20">
    <property type="entry name" value="ACETYL-COA HYDROLASE"/>
    <property type="match status" value="1"/>
</dbReference>
<sequence>MAIYTTAEEALKVVKSNDFIYIQGGAAVPTHLVESLVVRAPELRNVTIGHIHVEGDAPYADIKYKDSFFTNSFFLSKNVRHVISAGNGTFTPVFLSDVPLLFDRKHVSVDVALIQVSPPDKNGCCSMGVSVEACKAAMRNAKYVIAQVNKHMPRVFGDAMLHINEIDYLVEYDKPLFSVNAITTNETENQIGKHIAGLIEDGSTIQLGIGSIPDATLSQMFHLKNLGVHTELLTDGVLKLIKKGIVNGSQKGIDKGKIVASFMMGSQEFYDFVDDNPFVELRECSYTNEVSVIRQNPKMISINSAIEVDLTGQVCADSIGTQIYSGVGGQVDFVRGSSLSEGGKSIIALPSVTKRGESRIVPFLKKGAGVVTTRSHVQYVVTEYGVAELHSKNIHQRIKSMIEIAHPNHRENLERQYFEEFHKNRI</sequence>
<reference evidence="6" key="1">
    <citation type="submission" date="2015-01" db="EMBL/GenBank/DDBJ databases">
        <authorList>
            <person name="MANFREDI Pablo"/>
        </authorList>
    </citation>
    <scope>NUCLEOTIDE SEQUENCE [LARGE SCALE GENOMIC DNA]</scope>
    <source>
        <strain evidence="6">Ccyn2B</strain>
    </source>
</reference>
<dbReference type="Gene3D" id="3.30.750.70">
    <property type="entry name" value="4-hydroxybutyrate coenzyme like domains"/>
    <property type="match status" value="1"/>
</dbReference>
<name>A0A0B7HFA1_9FLAO</name>
<dbReference type="STRING" id="28189.CCYN74_40216"/>
<evidence type="ECO:0000313" key="6">
    <source>
        <dbReference type="Proteomes" id="UP000038055"/>
    </source>
</evidence>
<dbReference type="Gene3D" id="3.40.1080.20">
    <property type="entry name" value="Acetyl-CoA hydrolase/transferase C-terminal domain"/>
    <property type="match status" value="1"/>
</dbReference>
<accession>A0A0B7HFA1</accession>
<gene>
    <name evidence="5" type="primary">cat</name>
    <name evidence="5" type="ORF">CCYN2B_40069</name>
</gene>
<keyword evidence="2 5" id="KW-0808">Transferase</keyword>
<dbReference type="SUPFAM" id="SSF100950">
    <property type="entry name" value="NagB/RpiA/CoA transferase-like"/>
    <property type="match status" value="2"/>
</dbReference>
<dbReference type="EC" id="2.8.3.-" evidence="5"/>
<protein>
    <submittedName>
        <fullName evidence="5">4-hydroxybutyrate coenzyme A transferase</fullName>
        <ecNumber evidence="5">2.8.3.-</ecNumber>
    </submittedName>
</protein>
<dbReference type="InterPro" id="IPR037171">
    <property type="entry name" value="NagB/RpiA_transferase-like"/>
</dbReference>